<evidence type="ECO:0000259" key="3">
    <source>
        <dbReference type="Pfam" id="PF01557"/>
    </source>
</evidence>
<evidence type="ECO:0000313" key="5">
    <source>
        <dbReference type="EMBL" id="ARI78493.1"/>
    </source>
</evidence>
<evidence type="ECO:0000256" key="1">
    <source>
        <dbReference type="ARBA" id="ARBA00010211"/>
    </source>
</evidence>
<gene>
    <name evidence="5" type="ORF">HM131_17340</name>
</gene>
<dbReference type="PANTHER" id="PTHR11820:SF7">
    <property type="entry name" value="ACYLPYRUVASE FAHD1, MITOCHONDRIAL"/>
    <property type="match status" value="1"/>
</dbReference>
<dbReference type="GO" id="GO:0018773">
    <property type="term" value="F:acetylpyruvate hydrolase activity"/>
    <property type="evidence" value="ECO:0007669"/>
    <property type="project" value="TreeGrafter"/>
</dbReference>
<accession>A0A1W5ZYY1</accession>
<protein>
    <submittedName>
        <fullName evidence="5">Ureidoglycolate lyase</fullName>
    </submittedName>
</protein>
<organism evidence="5 6">
    <name type="scientific">Halobacillus mangrovi</name>
    <dbReference type="NCBI Taxonomy" id="402384"/>
    <lineage>
        <taxon>Bacteria</taxon>
        <taxon>Bacillati</taxon>
        <taxon>Bacillota</taxon>
        <taxon>Bacilli</taxon>
        <taxon>Bacillales</taxon>
        <taxon>Bacillaceae</taxon>
        <taxon>Halobacillus</taxon>
    </lineage>
</organism>
<feature type="domain" description="Rv2993c-like N-terminal" evidence="4">
    <location>
        <begin position="1"/>
        <end position="52"/>
    </location>
</feature>
<dbReference type="PANTHER" id="PTHR11820">
    <property type="entry name" value="ACYLPYRUVASE"/>
    <property type="match status" value="1"/>
</dbReference>
<dbReference type="RefSeq" id="WP_085030952.1">
    <property type="nucleotide sequence ID" value="NZ_CP020772.1"/>
</dbReference>
<dbReference type="Pfam" id="PF01557">
    <property type="entry name" value="FAA_hydrolase"/>
    <property type="match status" value="1"/>
</dbReference>
<name>A0A1W5ZYY1_9BACI</name>
<dbReference type="Gene3D" id="3.90.850.10">
    <property type="entry name" value="Fumarylacetoacetase-like, C-terminal domain"/>
    <property type="match status" value="1"/>
</dbReference>
<dbReference type="InterPro" id="IPR011234">
    <property type="entry name" value="Fumarylacetoacetase-like_C"/>
</dbReference>
<keyword evidence="5" id="KW-0456">Lyase</keyword>
<dbReference type="Pfam" id="PF10370">
    <property type="entry name" value="Rv2993c-like_N"/>
    <property type="match status" value="1"/>
</dbReference>
<dbReference type="GO" id="GO:0046872">
    <property type="term" value="F:metal ion binding"/>
    <property type="evidence" value="ECO:0007669"/>
    <property type="project" value="UniProtKB-KW"/>
</dbReference>
<feature type="domain" description="Fumarylacetoacetase-like C-terminal" evidence="3">
    <location>
        <begin position="58"/>
        <end position="251"/>
    </location>
</feature>
<dbReference type="GO" id="GO:0016829">
    <property type="term" value="F:lyase activity"/>
    <property type="evidence" value="ECO:0007669"/>
    <property type="project" value="UniProtKB-KW"/>
</dbReference>
<dbReference type="Proteomes" id="UP000192527">
    <property type="component" value="Chromosome"/>
</dbReference>
<sequence>MKFGRFTLNSDNEIKQGVLTSDGVAEISGDIYSDWFYLGQTFSSEEVEWLAPIVPNQIIGIGANYVADKKDLPEEGPEMPVFFFKSLSSVIGPERDIVIPETIEEVKFESELAVVIGKEAKDIEEKDVLDYVFGYTIGNDVTAPQFFHKDGHWTLGKSFDTFTPLGPVIETNFDPAQARIQAFHNGTKKQDSPTYLMIVPIKRMISYLSKVMTLKAGDVILTGSPVGAEFLSEHDEVECKIKGIGSLENRVIRSKRKVNV</sequence>
<dbReference type="KEGG" id="hmn:HM131_17340"/>
<dbReference type="SUPFAM" id="SSF56529">
    <property type="entry name" value="FAH"/>
    <property type="match status" value="1"/>
</dbReference>
<keyword evidence="2" id="KW-0479">Metal-binding</keyword>
<keyword evidence="6" id="KW-1185">Reference proteome</keyword>
<dbReference type="InterPro" id="IPR036663">
    <property type="entry name" value="Fumarylacetoacetase_C_sf"/>
</dbReference>
<dbReference type="AlphaFoldDB" id="A0A1W5ZYY1"/>
<evidence type="ECO:0000259" key="4">
    <source>
        <dbReference type="Pfam" id="PF10370"/>
    </source>
</evidence>
<dbReference type="STRING" id="402384.HM131_17340"/>
<comment type="similarity">
    <text evidence="1">Belongs to the FAH family.</text>
</comment>
<reference evidence="5 6" key="1">
    <citation type="submission" date="2017-04" db="EMBL/GenBank/DDBJ databases">
        <title>The whole genome sequencing and assembly of Halobacillus mangrovi strain.</title>
        <authorList>
            <person name="Lee S.-J."/>
            <person name="Park M.-K."/>
            <person name="Kim J.-Y."/>
            <person name="Lee Y.-J."/>
            <person name="Yi H."/>
            <person name="Bahn Y.-S."/>
            <person name="Kim J.F."/>
            <person name="Lee D.-W."/>
        </authorList>
    </citation>
    <scope>NUCLEOTIDE SEQUENCE [LARGE SCALE GENOMIC DNA]</scope>
    <source>
        <strain evidence="5 6">KTB 131</strain>
    </source>
</reference>
<proteinExistence type="inferred from homology"/>
<dbReference type="OrthoDB" id="9805307at2"/>
<evidence type="ECO:0000256" key="2">
    <source>
        <dbReference type="ARBA" id="ARBA00022723"/>
    </source>
</evidence>
<dbReference type="EMBL" id="CP020772">
    <property type="protein sequence ID" value="ARI78493.1"/>
    <property type="molecule type" value="Genomic_DNA"/>
</dbReference>
<evidence type="ECO:0000313" key="6">
    <source>
        <dbReference type="Proteomes" id="UP000192527"/>
    </source>
</evidence>
<dbReference type="InterPro" id="IPR018833">
    <property type="entry name" value="Rv2993c-like_N"/>
</dbReference>